<dbReference type="InterPro" id="IPR007577">
    <property type="entry name" value="GlycoTrfase_DXD_sugar-bd_CS"/>
</dbReference>
<dbReference type="EMBL" id="NJAK01000002">
    <property type="protein sequence ID" value="PHM60374.1"/>
    <property type="molecule type" value="Genomic_DNA"/>
</dbReference>
<comment type="caution">
    <text evidence="1">The sequence shown here is derived from an EMBL/GenBank/DDBJ whole genome shotgun (WGS) entry which is preliminary data.</text>
</comment>
<dbReference type="RefSeq" id="WP_099119071.1">
    <property type="nucleotide sequence ID" value="NZ_NJAK01000002.1"/>
</dbReference>
<protein>
    <submittedName>
        <fullName evidence="1">Uncharacterized protein</fullName>
    </submittedName>
</protein>
<accession>A0A2D0KA87</accession>
<dbReference type="SUPFAM" id="SSF53448">
    <property type="entry name" value="Nucleotide-diphospho-sugar transferases"/>
    <property type="match status" value="1"/>
</dbReference>
<name>A0A2D0KA87_9GAMM</name>
<proteinExistence type="predicted"/>
<dbReference type="InterPro" id="IPR029044">
    <property type="entry name" value="Nucleotide-diphossugar_trans"/>
</dbReference>
<dbReference type="AlphaFoldDB" id="A0A2D0KA87"/>
<dbReference type="Proteomes" id="UP000222168">
    <property type="component" value="Unassembled WGS sequence"/>
</dbReference>
<reference evidence="1 2" key="1">
    <citation type="journal article" date="2017" name="Nat. Microbiol.">
        <title>Natural product diversity associated with the nematode symbionts Photorhabdus and Xenorhabdus.</title>
        <authorList>
            <person name="Tobias N.J."/>
            <person name="Wolff H."/>
            <person name="Djahanschiri B."/>
            <person name="Grundmann F."/>
            <person name="Kronenwerth M."/>
            <person name="Shi Y.M."/>
            <person name="Simonyi S."/>
            <person name="Grun P."/>
            <person name="Shapiro-Ilan D."/>
            <person name="Pidot S.J."/>
            <person name="Stinear T.P."/>
            <person name="Ebersberger I."/>
            <person name="Bode H.B."/>
        </authorList>
    </citation>
    <scope>NUCLEOTIDE SEQUENCE [LARGE SCALE GENOMIC DNA]</scope>
    <source>
        <strain evidence="1 2">DSM 22670</strain>
    </source>
</reference>
<dbReference type="OrthoDB" id="5605951at2"/>
<evidence type="ECO:0000313" key="1">
    <source>
        <dbReference type="EMBL" id="PHM60374.1"/>
    </source>
</evidence>
<dbReference type="Gene3D" id="3.90.550.20">
    <property type="match status" value="1"/>
</dbReference>
<dbReference type="Pfam" id="PF04488">
    <property type="entry name" value="Gly_transf_sug"/>
    <property type="match status" value="1"/>
</dbReference>
<keyword evidence="2" id="KW-1185">Reference proteome</keyword>
<evidence type="ECO:0000313" key="2">
    <source>
        <dbReference type="Proteomes" id="UP000222168"/>
    </source>
</evidence>
<sequence length="403" mass="46967">MNIPKKIHYFWTGDKIPESNLRNIIAIKYENPGYIVNIWGENKDKSLILKTLNSLKFRAEKGNFDIGDLSTNLIYKNIDTAFNILYENVDPDCSHKHSGCFKKTNNNSIKLSEKNKKRFGDPLELMRYLHHVYKLQLHGVYYNYASASDIARLVILYTEGGIYLDTDVKLTNSQIINYIDDDHTINSTEKNDAIKNKSRFDKIVIHSDIGFGDVSGKGWKKINSDTITTIFGNAIISSPIQSKKVLDILFHISMSLKRRHLAIQINQLDKSHKINKIIMLEKEFEIDRKIDNALKYHKRNEIKMDMRCSILDPIWRTGFVDDKTKSFHNRHRNENIALKCAERRVRHTKQLTGPGIYSNFFNFKGKVPKKYRIENSDEYDLFFDEVDAKSPWAIINIKKRKSI</sequence>
<organism evidence="1 2">
    <name type="scientific">Xenorhabdus ishibashii</name>
    <dbReference type="NCBI Taxonomy" id="1034471"/>
    <lineage>
        <taxon>Bacteria</taxon>
        <taxon>Pseudomonadati</taxon>
        <taxon>Pseudomonadota</taxon>
        <taxon>Gammaproteobacteria</taxon>
        <taxon>Enterobacterales</taxon>
        <taxon>Morganellaceae</taxon>
        <taxon>Xenorhabdus</taxon>
    </lineage>
</organism>
<gene>
    <name evidence="1" type="ORF">Xish_03521</name>
</gene>